<comment type="pathway">
    <text evidence="2 10">Amino-acid biosynthesis; L-tryptophan biosynthesis; L-tryptophan from chorismate: step 3/5.</text>
</comment>
<accession>A0A6S7BEI5</accession>
<feature type="compositionally biased region" description="Low complexity" evidence="11">
    <location>
        <begin position="1"/>
        <end position="23"/>
    </location>
</feature>
<reference evidence="13 14" key="1">
    <citation type="submission" date="2020-04" db="EMBL/GenBank/DDBJ databases">
        <authorList>
            <person name="De Canck E."/>
        </authorList>
    </citation>
    <scope>NUCLEOTIDE SEQUENCE [LARGE SCALE GENOMIC DNA]</scope>
    <source>
        <strain evidence="13 14">LMG 28138</strain>
    </source>
</reference>
<feature type="region of interest" description="Disordered" evidence="11">
    <location>
        <begin position="1"/>
        <end position="40"/>
    </location>
</feature>
<dbReference type="PANTHER" id="PTHR42894">
    <property type="entry name" value="N-(5'-PHOSPHORIBOSYL)ANTHRANILATE ISOMERASE"/>
    <property type="match status" value="1"/>
</dbReference>
<dbReference type="EC" id="5.3.1.24" evidence="4 10"/>
<dbReference type="InterPro" id="IPR013785">
    <property type="entry name" value="Aldolase_TIM"/>
</dbReference>
<keyword evidence="8 10" id="KW-0057">Aromatic amino acid biosynthesis</keyword>
<proteinExistence type="inferred from homology"/>
<evidence type="ECO:0000256" key="7">
    <source>
        <dbReference type="ARBA" id="ARBA00022822"/>
    </source>
</evidence>
<dbReference type="Pfam" id="PF00697">
    <property type="entry name" value="PRAI"/>
    <property type="match status" value="1"/>
</dbReference>
<evidence type="ECO:0000259" key="12">
    <source>
        <dbReference type="Pfam" id="PF00697"/>
    </source>
</evidence>
<keyword evidence="6 10" id="KW-0028">Amino-acid biosynthesis</keyword>
<keyword evidence="14" id="KW-1185">Reference proteome</keyword>
<evidence type="ECO:0000313" key="13">
    <source>
        <dbReference type="EMBL" id="CAB3785986.1"/>
    </source>
</evidence>
<evidence type="ECO:0000256" key="10">
    <source>
        <dbReference type="HAMAP-Rule" id="MF_00135"/>
    </source>
</evidence>
<evidence type="ECO:0000256" key="5">
    <source>
        <dbReference type="ARBA" id="ARBA00022272"/>
    </source>
</evidence>
<organism evidence="13 14">
    <name type="scientific">Pararobbsia alpina</name>
    <dbReference type="NCBI Taxonomy" id="621374"/>
    <lineage>
        <taxon>Bacteria</taxon>
        <taxon>Pseudomonadati</taxon>
        <taxon>Pseudomonadota</taxon>
        <taxon>Betaproteobacteria</taxon>
        <taxon>Burkholderiales</taxon>
        <taxon>Burkholderiaceae</taxon>
        <taxon>Pararobbsia</taxon>
    </lineage>
</organism>
<dbReference type="FunFam" id="3.20.20.70:FF:000075">
    <property type="entry name" value="Tryptophan biosynthesis protein TRP1"/>
    <property type="match status" value="1"/>
</dbReference>
<dbReference type="InterPro" id="IPR001240">
    <property type="entry name" value="PRAI_dom"/>
</dbReference>
<gene>
    <name evidence="10 13" type="primary">trpF</name>
    <name evidence="13" type="ORF">LMG28138_02121</name>
</gene>
<dbReference type="GO" id="GO:0000162">
    <property type="term" value="P:L-tryptophan biosynthetic process"/>
    <property type="evidence" value="ECO:0007669"/>
    <property type="project" value="UniProtKB-UniRule"/>
</dbReference>
<dbReference type="NCBIfam" id="NF002298">
    <property type="entry name" value="PRK01222.1-4"/>
    <property type="match status" value="1"/>
</dbReference>
<protein>
    <recommendedName>
        <fullName evidence="5 10">N-(5'-phosphoribosyl)anthranilate isomerase</fullName>
        <shortName evidence="10">PRAI</shortName>
        <ecNumber evidence="4 10">5.3.1.24</ecNumber>
    </recommendedName>
</protein>
<evidence type="ECO:0000256" key="3">
    <source>
        <dbReference type="ARBA" id="ARBA00007571"/>
    </source>
</evidence>
<dbReference type="HAMAP" id="MF_00135">
    <property type="entry name" value="PRAI"/>
    <property type="match status" value="1"/>
</dbReference>
<dbReference type="AlphaFoldDB" id="A0A6S7BEI5"/>
<dbReference type="NCBIfam" id="NF002299">
    <property type="entry name" value="PRK01222.1-6"/>
    <property type="match status" value="1"/>
</dbReference>
<comment type="similarity">
    <text evidence="3 10">Belongs to the TrpF family.</text>
</comment>
<dbReference type="GO" id="GO:0004640">
    <property type="term" value="F:phosphoribosylanthranilate isomerase activity"/>
    <property type="evidence" value="ECO:0007669"/>
    <property type="project" value="UniProtKB-UniRule"/>
</dbReference>
<keyword evidence="9 10" id="KW-0413">Isomerase</keyword>
<dbReference type="SUPFAM" id="SSF51366">
    <property type="entry name" value="Ribulose-phoshate binding barrel"/>
    <property type="match status" value="1"/>
</dbReference>
<dbReference type="CDD" id="cd00405">
    <property type="entry name" value="PRAI"/>
    <property type="match status" value="1"/>
</dbReference>
<dbReference type="PANTHER" id="PTHR42894:SF1">
    <property type="entry name" value="N-(5'-PHOSPHORIBOSYL)ANTHRANILATE ISOMERASE"/>
    <property type="match status" value="1"/>
</dbReference>
<dbReference type="InterPro" id="IPR011060">
    <property type="entry name" value="RibuloseP-bd_barrel"/>
</dbReference>
<comment type="catalytic activity">
    <reaction evidence="1 10">
        <text>N-(5-phospho-beta-D-ribosyl)anthranilate = 1-(2-carboxyphenylamino)-1-deoxy-D-ribulose 5-phosphate</text>
        <dbReference type="Rhea" id="RHEA:21540"/>
        <dbReference type="ChEBI" id="CHEBI:18277"/>
        <dbReference type="ChEBI" id="CHEBI:58613"/>
        <dbReference type="EC" id="5.3.1.24"/>
    </reaction>
</comment>
<evidence type="ECO:0000256" key="9">
    <source>
        <dbReference type="ARBA" id="ARBA00023235"/>
    </source>
</evidence>
<evidence type="ECO:0000313" key="14">
    <source>
        <dbReference type="Proteomes" id="UP000494115"/>
    </source>
</evidence>
<evidence type="ECO:0000256" key="6">
    <source>
        <dbReference type="ARBA" id="ARBA00022605"/>
    </source>
</evidence>
<dbReference type="UniPathway" id="UPA00035">
    <property type="reaction ID" value="UER00042"/>
</dbReference>
<sequence length="268" mass="28029">MDPLTSPASSTPPLASASASAASRGEPGLAGLHAVSEPPESFPMRTRIKLCGLSRVETVQHAVALGADAIGMVFYPPSPRAIDIARAAELARHVPPFVTIVGLFVNPDEALLREVTAAVPLGVLQFHGDETPERCAALATAVRLPWLRAIRVKMDSTPADLVESAVNYAAAHGLLLDAHVDGYGGGGKVFDWSIIPAELARRAVLSGGLNAQNVREAIARVRPYAVDVSSGIEAEGARGVKDHARMTAFVRAVREADAGSLDSPLSKP</sequence>
<evidence type="ECO:0000256" key="8">
    <source>
        <dbReference type="ARBA" id="ARBA00023141"/>
    </source>
</evidence>
<dbReference type="RefSeq" id="WP_175104712.1">
    <property type="nucleotide sequence ID" value="NZ_CADIKM010000007.1"/>
</dbReference>
<evidence type="ECO:0000256" key="4">
    <source>
        <dbReference type="ARBA" id="ARBA00012572"/>
    </source>
</evidence>
<dbReference type="Gene3D" id="3.20.20.70">
    <property type="entry name" value="Aldolase class I"/>
    <property type="match status" value="1"/>
</dbReference>
<evidence type="ECO:0000256" key="11">
    <source>
        <dbReference type="SAM" id="MobiDB-lite"/>
    </source>
</evidence>
<dbReference type="InterPro" id="IPR044643">
    <property type="entry name" value="TrpF_fam"/>
</dbReference>
<keyword evidence="7 10" id="KW-0822">Tryptophan biosynthesis</keyword>
<evidence type="ECO:0000256" key="2">
    <source>
        <dbReference type="ARBA" id="ARBA00004664"/>
    </source>
</evidence>
<feature type="domain" description="N-(5'phosphoribosyl) anthranilate isomerase (PRAI)" evidence="12">
    <location>
        <begin position="49"/>
        <end position="251"/>
    </location>
</feature>
<dbReference type="Proteomes" id="UP000494115">
    <property type="component" value="Unassembled WGS sequence"/>
</dbReference>
<name>A0A6S7BEI5_9BURK</name>
<evidence type="ECO:0000256" key="1">
    <source>
        <dbReference type="ARBA" id="ARBA00001164"/>
    </source>
</evidence>
<dbReference type="EMBL" id="CADIKM010000007">
    <property type="protein sequence ID" value="CAB3785986.1"/>
    <property type="molecule type" value="Genomic_DNA"/>
</dbReference>